<accession>W6UQK8</accession>
<proteinExistence type="predicted"/>
<dbReference type="EMBL" id="APAU02000006">
    <property type="protein sequence ID" value="EUB63493.1"/>
    <property type="molecule type" value="Genomic_DNA"/>
</dbReference>
<dbReference type="CTD" id="36337290"/>
<dbReference type="Proteomes" id="UP000019149">
    <property type="component" value="Unassembled WGS sequence"/>
</dbReference>
<dbReference type="KEGG" id="egl:EGR_01575"/>
<evidence type="ECO:0000313" key="1">
    <source>
        <dbReference type="EMBL" id="EUB63493.1"/>
    </source>
</evidence>
<dbReference type="GeneID" id="36337290"/>
<name>W6UQK8_ECHGR</name>
<sequence length="362" mass="42374">MNDDNLGRGVTKARVPHLLIEFQILEVDSRNSCEMQHSTSFERDEWGKTLKRRNQLETEKWCSMHLLMLEVMFETGIRSLTPVSQQIITFPYTTIIFFRCIMNNRNKGPHDILPIMHFVSKSLAIRLNVSLEAEYKVIVCSYFLCLMHEIITLTYADREKLWVQFTARIMIRMEIVQAKYSNKLLPQEVKRQGSLRGRFLKHERVLHFHRPQITFNSTFTVPQWITALPNQHASNKHIENWEIQKRNLEVGIVLRTRQTFWLIAMEGIFGCILQNEGVIVILTTLKFKKLSEPGISLVKNNDQVVLLQNKLISQIFTANNCNIAHERRKLAEIYCKYYNPKCQIQCLLLEVIHAGLLSKISF</sequence>
<evidence type="ECO:0000313" key="2">
    <source>
        <dbReference type="Proteomes" id="UP000019149"/>
    </source>
</evidence>
<dbReference type="RefSeq" id="XP_024354689.1">
    <property type="nucleotide sequence ID" value="XM_024490824.1"/>
</dbReference>
<gene>
    <name evidence="1" type="ORF">EGR_01575</name>
</gene>
<dbReference type="AlphaFoldDB" id="W6UQK8"/>
<protein>
    <submittedName>
        <fullName evidence="1">Uncharacterized protein</fullName>
    </submittedName>
</protein>
<reference evidence="1 2" key="1">
    <citation type="journal article" date="2013" name="Nat. Genet.">
        <title>The genome of the hydatid tapeworm Echinococcus granulosus.</title>
        <authorList>
            <person name="Zheng H."/>
            <person name="Zhang W."/>
            <person name="Zhang L."/>
            <person name="Zhang Z."/>
            <person name="Li J."/>
            <person name="Lu G."/>
            <person name="Zhu Y."/>
            <person name="Wang Y."/>
            <person name="Huang Y."/>
            <person name="Liu J."/>
            <person name="Kang H."/>
            <person name="Chen J."/>
            <person name="Wang L."/>
            <person name="Chen A."/>
            <person name="Yu S."/>
            <person name="Gao Z."/>
            <person name="Jin L."/>
            <person name="Gu W."/>
            <person name="Wang Z."/>
            <person name="Zhao L."/>
            <person name="Shi B."/>
            <person name="Wen H."/>
            <person name="Lin R."/>
            <person name="Jones M.K."/>
            <person name="Brejova B."/>
            <person name="Vinar T."/>
            <person name="Zhao G."/>
            <person name="McManus D.P."/>
            <person name="Chen Z."/>
            <person name="Zhou Y."/>
            <person name="Wang S."/>
        </authorList>
    </citation>
    <scope>NUCLEOTIDE SEQUENCE [LARGE SCALE GENOMIC DNA]</scope>
</reference>
<keyword evidence="2" id="KW-1185">Reference proteome</keyword>
<comment type="caution">
    <text evidence="1">The sequence shown here is derived from an EMBL/GenBank/DDBJ whole genome shotgun (WGS) entry which is preliminary data.</text>
</comment>
<organism evidence="1 2">
    <name type="scientific">Echinococcus granulosus</name>
    <name type="common">Hydatid tapeworm</name>
    <dbReference type="NCBI Taxonomy" id="6210"/>
    <lineage>
        <taxon>Eukaryota</taxon>
        <taxon>Metazoa</taxon>
        <taxon>Spiralia</taxon>
        <taxon>Lophotrochozoa</taxon>
        <taxon>Platyhelminthes</taxon>
        <taxon>Cestoda</taxon>
        <taxon>Eucestoda</taxon>
        <taxon>Cyclophyllidea</taxon>
        <taxon>Taeniidae</taxon>
        <taxon>Echinococcus</taxon>
        <taxon>Echinococcus granulosus group</taxon>
    </lineage>
</organism>